<dbReference type="InterPro" id="IPR050090">
    <property type="entry name" value="Tyrosine_recombinase_XerCD"/>
</dbReference>
<evidence type="ECO:0000256" key="2">
    <source>
        <dbReference type="ARBA" id="ARBA00022908"/>
    </source>
</evidence>
<evidence type="ECO:0000313" key="7">
    <source>
        <dbReference type="Proteomes" id="UP000733744"/>
    </source>
</evidence>
<protein>
    <submittedName>
        <fullName evidence="6">Tyrosine-type recombinase/integrase</fullName>
    </submittedName>
</protein>
<evidence type="ECO:0000256" key="1">
    <source>
        <dbReference type="ARBA" id="ARBA00008857"/>
    </source>
</evidence>
<keyword evidence="3" id="KW-0238">DNA-binding</keyword>
<dbReference type="InterPro" id="IPR013762">
    <property type="entry name" value="Integrase-like_cat_sf"/>
</dbReference>
<sequence>MSHKKSIETDKVHLIWLDQHLGQLMLDDINKTILEQIKTGKKATGVSNATVNRVMSIIRAILNRAKNEWEWIDNVPNVRMLPEPNSRVRWLTAEEAQKLLAELPSHLEAMARFALATGLREANVTGLMWSQIDRGRECAWIHPEQAKAGKAIAVSLNREALEVLDKQRGQHSQYVFSYKGEPVKKAGGKAWRNALSRAGIADFTWHDLRHTWASWHVMNGTPLNVLKELGAWADYDTVLKYAHLSSDRLKRHAGNSKIAPNVTNLLQYKNLA</sequence>
<proteinExistence type="inferred from homology"/>
<keyword evidence="4" id="KW-0233">DNA recombination</keyword>
<evidence type="ECO:0000256" key="4">
    <source>
        <dbReference type="ARBA" id="ARBA00023172"/>
    </source>
</evidence>
<reference evidence="6 7" key="1">
    <citation type="journal article" date="2019" name="Antonie Van Leeuwenhoek">
        <title>Description of 'Ca. Methylobacter oryzae' KRF1, a novel species from the environmentally important Methylobacter clade 2.</title>
        <authorList>
            <person name="Khatri K."/>
            <person name="Mohite J.A."/>
            <person name="Pandit P.S."/>
            <person name="Bahulikar R."/>
            <person name="Rahalkar M.C."/>
        </authorList>
    </citation>
    <scope>NUCLEOTIDE SEQUENCE [LARGE SCALE GENOMIC DNA]</scope>
    <source>
        <strain evidence="6 7">KRF1</strain>
    </source>
</reference>
<evidence type="ECO:0000313" key="6">
    <source>
        <dbReference type="EMBL" id="TRW94267.1"/>
    </source>
</evidence>
<dbReference type="PROSITE" id="PS51898">
    <property type="entry name" value="TYR_RECOMBINASE"/>
    <property type="match status" value="1"/>
</dbReference>
<dbReference type="InterPro" id="IPR010998">
    <property type="entry name" value="Integrase_recombinase_N"/>
</dbReference>
<dbReference type="SUPFAM" id="SSF56349">
    <property type="entry name" value="DNA breaking-rejoining enzymes"/>
    <property type="match status" value="1"/>
</dbReference>
<name>A0ABY3CAT3_9GAMM</name>
<dbReference type="CDD" id="cd00796">
    <property type="entry name" value="INT_Rci_Hp1_C"/>
    <property type="match status" value="1"/>
</dbReference>
<evidence type="ECO:0000259" key="5">
    <source>
        <dbReference type="PROSITE" id="PS51898"/>
    </source>
</evidence>
<keyword evidence="2" id="KW-0229">DNA integration</keyword>
<comment type="similarity">
    <text evidence="1">Belongs to the 'phage' integrase family.</text>
</comment>
<keyword evidence="7" id="KW-1185">Reference proteome</keyword>
<dbReference type="Gene3D" id="1.10.443.10">
    <property type="entry name" value="Intergrase catalytic core"/>
    <property type="match status" value="1"/>
</dbReference>
<dbReference type="EMBL" id="RYFG02000100">
    <property type="protein sequence ID" value="TRW94267.1"/>
    <property type="molecule type" value="Genomic_DNA"/>
</dbReference>
<dbReference type="Gene3D" id="1.10.150.130">
    <property type="match status" value="1"/>
</dbReference>
<gene>
    <name evidence="6" type="ORF">EKO24_012530</name>
</gene>
<dbReference type="InterPro" id="IPR011010">
    <property type="entry name" value="DNA_brk_join_enz"/>
</dbReference>
<evidence type="ECO:0000256" key="3">
    <source>
        <dbReference type="ARBA" id="ARBA00023125"/>
    </source>
</evidence>
<comment type="caution">
    <text evidence="6">The sequence shown here is derived from an EMBL/GenBank/DDBJ whole genome shotgun (WGS) entry which is preliminary data.</text>
</comment>
<dbReference type="PANTHER" id="PTHR30349">
    <property type="entry name" value="PHAGE INTEGRASE-RELATED"/>
    <property type="match status" value="1"/>
</dbReference>
<dbReference type="InterPro" id="IPR002104">
    <property type="entry name" value="Integrase_catalytic"/>
</dbReference>
<accession>A0ABY3CAT3</accession>
<dbReference type="Pfam" id="PF00589">
    <property type="entry name" value="Phage_integrase"/>
    <property type="match status" value="1"/>
</dbReference>
<organism evidence="6 7">
    <name type="scientific">Candidatus Methylobacter oryzae</name>
    <dbReference type="NCBI Taxonomy" id="2497749"/>
    <lineage>
        <taxon>Bacteria</taxon>
        <taxon>Pseudomonadati</taxon>
        <taxon>Pseudomonadota</taxon>
        <taxon>Gammaproteobacteria</taxon>
        <taxon>Methylococcales</taxon>
        <taxon>Methylococcaceae</taxon>
        <taxon>Methylobacter</taxon>
    </lineage>
</organism>
<dbReference type="Proteomes" id="UP000733744">
    <property type="component" value="Unassembled WGS sequence"/>
</dbReference>
<feature type="domain" description="Tyr recombinase" evidence="5">
    <location>
        <begin position="86"/>
        <end position="254"/>
    </location>
</feature>
<dbReference type="PANTHER" id="PTHR30349:SF64">
    <property type="entry name" value="PROPHAGE INTEGRASE INTD-RELATED"/>
    <property type="match status" value="1"/>
</dbReference>